<proteinExistence type="predicted"/>
<organism evidence="1 2">
    <name type="scientific">Herpetosiphon aurantiacus (strain ATCC 23779 / DSM 785 / 114-95)</name>
    <dbReference type="NCBI Taxonomy" id="316274"/>
    <lineage>
        <taxon>Bacteria</taxon>
        <taxon>Bacillati</taxon>
        <taxon>Chloroflexota</taxon>
        <taxon>Chloroflexia</taxon>
        <taxon>Herpetosiphonales</taxon>
        <taxon>Herpetosiphonaceae</taxon>
        <taxon>Herpetosiphon</taxon>
    </lineage>
</organism>
<keyword evidence="2" id="KW-1185">Reference proteome</keyword>
<dbReference type="InterPro" id="IPR036237">
    <property type="entry name" value="Xyl_isomerase-like_sf"/>
</dbReference>
<protein>
    <submittedName>
        <fullName evidence="1">Uncharacterized protein</fullName>
    </submittedName>
</protein>
<dbReference type="KEGG" id="hau:Haur_1556"/>
<name>A9B4N4_HERA2</name>
<reference evidence="1 2" key="1">
    <citation type="journal article" date="2011" name="Stand. Genomic Sci.">
        <title>Complete genome sequence of the filamentous gliding predatory bacterium Herpetosiphon aurantiacus type strain (114-95(T)).</title>
        <authorList>
            <person name="Kiss H."/>
            <person name="Nett M."/>
            <person name="Domin N."/>
            <person name="Martin K."/>
            <person name="Maresca J.A."/>
            <person name="Copeland A."/>
            <person name="Lapidus A."/>
            <person name="Lucas S."/>
            <person name="Berry K.W."/>
            <person name="Glavina Del Rio T."/>
            <person name="Dalin E."/>
            <person name="Tice H."/>
            <person name="Pitluck S."/>
            <person name="Richardson P."/>
            <person name="Bruce D."/>
            <person name="Goodwin L."/>
            <person name="Han C."/>
            <person name="Detter J.C."/>
            <person name="Schmutz J."/>
            <person name="Brettin T."/>
            <person name="Land M."/>
            <person name="Hauser L."/>
            <person name="Kyrpides N.C."/>
            <person name="Ivanova N."/>
            <person name="Goker M."/>
            <person name="Woyke T."/>
            <person name="Klenk H.P."/>
            <person name="Bryant D.A."/>
        </authorList>
    </citation>
    <scope>NUCLEOTIDE SEQUENCE [LARGE SCALE GENOMIC DNA]</scope>
    <source>
        <strain evidence="2">ATCC 23779 / DSM 785 / 114-95</strain>
    </source>
</reference>
<dbReference type="eggNOG" id="COG1082">
    <property type="taxonomic scope" value="Bacteria"/>
</dbReference>
<dbReference type="SUPFAM" id="SSF51658">
    <property type="entry name" value="Xylose isomerase-like"/>
    <property type="match status" value="1"/>
</dbReference>
<evidence type="ECO:0000313" key="1">
    <source>
        <dbReference type="EMBL" id="ABX04199.1"/>
    </source>
</evidence>
<sequence length="407" mass="45527">MQLNQAPQLDLTYCTNIHPANGWPAVLAGLQQHVLDLKQRLAPNQAFGIGLRLSGQESHQLLEPTALADFQAWLTEHNLYVFTLNGFPYHPFHQQPVKDQVHAPDWREPERVAYTLRLIEILAALLPKGMVGSISTSPLSYKPWFADLSAVPWALLNRHVLQVVAALVQLERQRGIVIQLAFEPEPDGLLETSSELIGYVEQLLDVGAVELAAQLDCSLREAQNAIRRHVGACLDTCHCAVAYEAPRHVIAAYQTAGISIAKVQLSSALQVMLDDDRQAVAAALAPFSEAIYLHQVIQRNHDGSLQQYRDLPQALEKIDDPAACEWRIHFHVPIFTASFGLLNATQPALLESLQALLESLQALNEQPYSQHLEIETYTWDVLPSQLKLDLTESIAREYAWVLHELKR</sequence>
<dbReference type="EMBL" id="CP000875">
    <property type="protein sequence ID" value="ABX04199.1"/>
    <property type="molecule type" value="Genomic_DNA"/>
</dbReference>
<gene>
    <name evidence="1" type="ordered locus">Haur_1556</name>
</gene>
<accession>A9B4N4</accession>
<evidence type="ECO:0000313" key="2">
    <source>
        <dbReference type="Proteomes" id="UP000000787"/>
    </source>
</evidence>
<dbReference type="Gene3D" id="3.20.20.150">
    <property type="entry name" value="Divalent-metal-dependent TIM barrel enzymes"/>
    <property type="match status" value="1"/>
</dbReference>
<dbReference type="HOGENOM" id="CLU_041665_0_0_0"/>
<dbReference type="AlphaFoldDB" id="A9B4N4"/>
<dbReference type="Proteomes" id="UP000000787">
    <property type="component" value="Chromosome"/>
</dbReference>
<dbReference type="NCBIfam" id="NF035939">
    <property type="entry name" value="TIM_EboE"/>
    <property type="match status" value="1"/>
</dbReference>
<dbReference type="STRING" id="316274.Haur_1556"/>
<dbReference type="InParanoid" id="A9B4N4"/>
<dbReference type="BioCyc" id="HAUR316274:GHYA-1580-MONOMER"/>